<keyword evidence="2" id="KW-1185">Reference proteome</keyword>
<name>T1JRY9_TETUR</name>
<proteinExistence type="predicted"/>
<reference evidence="2" key="1">
    <citation type="submission" date="2011-08" db="EMBL/GenBank/DDBJ databases">
        <authorList>
            <person name="Rombauts S."/>
        </authorList>
    </citation>
    <scope>NUCLEOTIDE SEQUENCE</scope>
    <source>
        <strain evidence="2">London</strain>
    </source>
</reference>
<dbReference type="HOGENOM" id="CLU_1761107_0_0_1"/>
<evidence type="ECO:0000313" key="2">
    <source>
        <dbReference type="Proteomes" id="UP000015104"/>
    </source>
</evidence>
<protein>
    <submittedName>
        <fullName evidence="1">Uncharacterized protein</fullName>
    </submittedName>
</protein>
<dbReference type="EnsemblMetazoa" id="tetur01g08640.1">
    <property type="protein sequence ID" value="tetur01g08640.1"/>
    <property type="gene ID" value="tetur01g08640"/>
</dbReference>
<organism evidence="1 2">
    <name type="scientific">Tetranychus urticae</name>
    <name type="common">Two-spotted spider mite</name>
    <dbReference type="NCBI Taxonomy" id="32264"/>
    <lineage>
        <taxon>Eukaryota</taxon>
        <taxon>Metazoa</taxon>
        <taxon>Ecdysozoa</taxon>
        <taxon>Arthropoda</taxon>
        <taxon>Chelicerata</taxon>
        <taxon>Arachnida</taxon>
        <taxon>Acari</taxon>
        <taxon>Acariformes</taxon>
        <taxon>Trombidiformes</taxon>
        <taxon>Prostigmata</taxon>
        <taxon>Eleutherengona</taxon>
        <taxon>Raphignathae</taxon>
        <taxon>Tetranychoidea</taxon>
        <taxon>Tetranychidae</taxon>
        <taxon>Tetranychus</taxon>
    </lineage>
</organism>
<evidence type="ECO:0000313" key="1">
    <source>
        <dbReference type="EnsemblMetazoa" id="tetur01g08640.1"/>
    </source>
</evidence>
<dbReference type="AlphaFoldDB" id="T1JRY9"/>
<dbReference type="Proteomes" id="UP000015104">
    <property type="component" value="Unassembled WGS sequence"/>
</dbReference>
<sequence>MKRFMISGGDDDVNLAMSNGALGAGGGGDGGDNDGGLFCCIIGCCVNVCSSDCGLDCGWYCDDDTEGTFTGGNILKSQPTHLCSNRFNGLDGFAICFSNIATFFDSFILFQESCRHTLLNIIRNFLTDGIHLIYIWNKDDYYELRHQN</sequence>
<accession>T1JRY9</accession>
<reference evidence="1" key="2">
    <citation type="submission" date="2015-06" db="UniProtKB">
        <authorList>
            <consortium name="EnsemblMetazoa"/>
        </authorList>
    </citation>
    <scope>IDENTIFICATION</scope>
</reference>
<dbReference type="EMBL" id="CAEY01000457">
    <property type="status" value="NOT_ANNOTATED_CDS"/>
    <property type="molecule type" value="Genomic_DNA"/>
</dbReference>